<organism evidence="1 2">
    <name type="scientific">Pseudocercospora musae</name>
    <dbReference type="NCBI Taxonomy" id="113226"/>
    <lineage>
        <taxon>Eukaryota</taxon>
        <taxon>Fungi</taxon>
        <taxon>Dikarya</taxon>
        <taxon>Ascomycota</taxon>
        <taxon>Pezizomycotina</taxon>
        <taxon>Dothideomycetes</taxon>
        <taxon>Dothideomycetidae</taxon>
        <taxon>Mycosphaerellales</taxon>
        <taxon>Mycosphaerellaceae</taxon>
        <taxon>Pseudocercospora</taxon>
    </lineage>
</organism>
<dbReference type="EMBL" id="LFZO01000132">
    <property type="protein sequence ID" value="KXT13017.1"/>
    <property type="molecule type" value="Genomic_DNA"/>
</dbReference>
<dbReference type="OrthoDB" id="5407715at2759"/>
<accession>A0A139IE28</accession>
<evidence type="ECO:0000313" key="1">
    <source>
        <dbReference type="EMBL" id="KXT13017.1"/>
    </source>
</evidence>
<dbReference type="SUPFAM" id="SSF51735">
    <property type="entry name" value="NAD(P)-binding Rossmann-fold domains"/>
    <property type="match status" value="1"/>
</dbReference>
<dbReference type="Proteomes" id="UP000073492">
    <property type="component" value="Unassembled WGS sequence"/>
</dbReference>
<name>A0A139IE28_9PEZI</name>
<sequence>MGARVIAMGRNQEALQALKETRDARVQTGPITGDMTAEIEALKACFGGKGRIHAAFDIGTPEASESTRIRSAILALSHSARVSLMGGYRRAIPIPHATVMHKNMRLYAKSMYEQEDVRDLVQMVESRGSKLDGKVIGEFGLEEWKEAWNCAAENAGPGRFVVIKP</sequence>
<proteinExistence type="predicted"/>
<dbReference type="InterPro" id="IPR036291">
    <property type="entry name" value="NAD(P)-bd_dom_sf"/>
</dbReference>
<dbReference type="Gene3D" id="3.90.180.10">
    <property type="entry name" value="Medium-chain alcohol dehydrogenases, catalytic domain"/>
    <property type="match status" value="1"/>
</dbReference>
<dbReference type="AlphaFoldDB" id="A0A139IE28"/>
<comment type="caution">
    <text evidence="1">The sequence shown here is derived from an EMBL/GenBank/DDBJ whole genome shotgun (WGS) entry which is preliminary data.</text>
</comment>
<evidence type="ECO:0000313" key="2">
    <source>
        <dbReference type="Proteomes" id="UP000073492"/>
    </source>
</evidence>
<reference evidence="1 2" key="1">
    <citation type="submission" date="2015-07" db="EMBL/GenBank/DDBJ databases">
        <title>Comparative genomics of the Sigatoka disease complex on banana suggests a link between parallel evolutionary changes in Pseudocercospora fijiensis and Pseudocercospora eumusae and increased virulence on the banana host.</title>
        <authorList>
            <person name="Chang T.-C."/>
            <person name="Salvucci A."/>
            <person name="Crous P.W."/>
            <person name="Stergiopoulos I."/>
        </authorList>
    </citation>
    <scope>NUCLEOTIDE SEQUENCE [LARGE SCALE GENOMIC DNA]</scope>
    <source>
        <strain evidence="1 2">CBS 116634</strain>
    </source>
</reference>
<protein>
    <recommendedName>
        <fullName evidence="3">Alcohol dehydrogenase-like C-terminal domain-containing protein</fullName>
    </recommendedName>
</protein>
<evidence type="ECO:0008006" key="3">
    <source>
        <dbReference type="Google" id="ProtNLM"/>
    </source>
</evidence>
<dbReference type="STRING" id="113226.A0A139IE28"/>
<keyword evidence="2" id="KW-1185">Reference proteome</keyword>
<gene>
    <name evidence="1" type="ORF">AC579_3347</name>
</gene>
<dbReference type="Gene3D" id="3.40.50.720">
    <property type="entry name" value="NAD(P)-binding Rossmann-like Domain"/>
    <property type="match status" value="1"/>
</dbReference>